<keyword evidence="2" id="KW-0812">Transmembrane</keyword>
<organism evidence="3 4">
    <name type="scientific">Luteimonas rhizosphaericola</name>
    <dbReference type="NCBI Taxonomy" id="3042024"/>
    <lineage>
        <taxon>Bacteria</taxon>
        <taxon>Pseudomonadati</taxon>
        <taxon>Pseudomonadota</taxon>
        <taxon>Gammaproteobacteria</taxon>
        <taxon>Lysobacterales</taxon>
        <taxon>Lysobacteraceae</taxon>
        <taxon>Luteimonas</taxon>
    </lineage>
</organism>
<evidence type="ECO:0000256" key="1">
    <source>
        <dbReference type="ARBA" id="ARBA00007613"/>
    </source>
</evidence>
<evidence type="ECO:0000313" key="4">
    <source>
        <dbReference type="Proteomes" id="UP001156831"/>
    </source>
</evidence>
<dbReference type="Pfam" id="PF02321">
    <property type="entry name" value="OEP"/>
    <property type="match status" value="2"/>
</dbReference>
<feature type="chain" id="PRO_5045011897" evidence="2">
    <location>
        <begin position="20"/>
        <end position="492"/>
    </location>
</feature>
<name>A0ABT6JKB0_9GAMM</name>
<dbReference type="InterPro" id="IPR003423">
    <property type="entry name" value="OMP_efflux"/>
</dbReference>
<dbReference type="PROSITE" id="PS51257">
    <property type="entry name" value="PROKAR_LIPOPROTEIN"/>
    <property type="match status" value="1"/>
</dbReference>
<feature type="signal peptide" evidence="2">
    <location>
        <begin position="1"/>
        <end position="19"/>
    </location>
</feature>
<proteinExistence type="inferred from homology"/>
<reference evidence="3 4" key="1">
    <citation type="submission" date="2023-04" db="EMBL/GenBank/DDBJ databases">
        <title>Luteimonas sp. M1R5S18.</title>
        <authorList>
            <person name="Sun J.-Q."/>
        </authorList>
    </citation>
    <scope>NUCLEOTIDE SEQUENCE [LARGE SCALE GENOMIC DNA]</scope>
    <source>
        <strain evidence="3 4">M1R5S18</strain>
    </source>
</reference>
<keyword evidence="2" id="KW-0449">Lipoprotein</keyword>
<comment type="caution">
    <text evidence="3">The sequence shown here is derived from an EMBL/GenBank/DDBJ whole genome shotgun (WGS) entry which is preliminary data.</text>
</comment>
<dbReference type="Proteomes" id="UP001156831">
    <property type="component" value="Unassembled WGS sequence"/>
</dbReference>
<keyword evidence="4" id="KW-1185">Reference proteome</keyword>
<evidence type="ECO:0000256" key="2">
    <source>
        <dbReference type="RuleBase" id="RU362097"/>
    </source>
</evidence>
<dbReference type="RefSeq" id="WP_280601761.1">
    <property type="nucleotide sequence ID" value="NZ_JARXRN010000025.1"/>
</dbReference>
<dbReference type="EMBL" id="JARXRN010000025">
    <property type="protein sequence ID" value="MDH5830878.1"/>
    <property type="molecule type" value="Genomic_DNA"/>
</dbReference>
<comment type="subcellular location">
    <subcellularLocation>
        <location evidence="2">Cell outer membrane</location>
        <topology evidence="2">Lipid-anchor</topology>
    </subcellularLocation>
</comment>
<keyword evidence="2" id="KW-0564">Palmitate</keyword>
<keyword evidence="2" id="KW-0732">Signal</keyword>
<dbReference type="Gene3D" id="1.20.1600.10">
    <property type="entry name" value="Outer membrane efflux proteins (OEP)"/>
    <property type="match status" value="1"/>
</dbReference>
<keyword evidence="2" id="KW-0472">Membrane</keyword>
<sequence length="492" mass="51969">MVSRLTITALAAALLSACAVGPDHVRPHMAVPERFGSGDVSAADATATPDTAPAGVAAAPFDDAFLDGLGDPQLAQLVDDALHANHDLRIALSRVDRANALLRNARLDVLPTVTAQGEVADVRSSADQAPGVPREQRDGEQWNGGISAAWELDLFGRVRRSIEAGRAGAGASAADLRAVQVAVAGEVALTYVELRGTQERLRVARANRDNQQRTFDLVQARLDAGAGTEFDTARARAQLETTAARIPALEALERVAMHRLAVLTGRDPGALVAELAAQRALPALPPRIDAGAPGDLLRARPDVAAAEARLHAATARIGVATADLFPRFTLGGLIGSQAVDVDALFERDSETRIVALGIDWSFLDIGRVRARIAAANAEAEGELASYQQTVLLALEDAENALVRHARARTEDAHLERAAIDAEQAAQLARARFEAGASALLDVLDAERVQLQAQDAFADGRTRSVSSAVALYKSLAGGWPQTIPERERIAGRR</sequence>
<comment type="similarity">
    <text evidence="1 2">Belongs to the outer membrane factor (OMF) (TC 1.B.17) family.</text>
</comment>
<dbReference type="PANTHER" id="PTHR30203:SF25">
    <property type="entry name" value="OUTER MEMBRANE PROTEIN-RELATED"/>
    <property type="match status" value="1"/>
</dbReference>
<evidence type="ECO:0000313" key="3">
    <source>
        <dbReference type="EMBL" id="MDH5830878.1"/>
    </source>
</evidence>
<accession>A0ABT6JKB0</accession>
<keyword evidence="2" id="KW-1134">Transmembrane beta strand</keyword>
<dbReference type="InterPro" id="IPR010131">
    <property type="entry name" value="MdtP/NodT-like"/>
</dbReference>
<gene>
    <name evidence="3" type="ORF">QFW80_10170</name>
</gene>
<protein>
    <submittedName>
        <fullName evidence="3">Efflux transporter outer membrane subunit</fullName>
    </submittedName>
</protein>
<dbReference type="Gene3D" id="2.20.200.10">
    <property type="entry name" value="Outer membrane efflux proteins (OEP)"/>
    <property type="match status" value="1"/>
</dbReference>
<dbReference type="SUPFAM" id="SSF56954">
    <property type="entry name" value="Outer membrane efflux proteins (OEP)"/>
    <property type="match status" value="1"/>
</dbReference>
<dbReference type="NCBIfam" id="TIGR01845">
    <property type="entry name" value="outer_NodT"/>
    <property type="match status" value="1"/>
</dbReference>
<dbReference type="PANTHER" id="PTHR30203">
    <property type="entry name" value="OUTER MEMBRANE CATION EFFLUX PROTEIN"/>
    <property type="match status" value="1"/>
</dbReference>